<evidence type="ECO:0000313" key="1">
    <source>
        <dbReference type="EMBL" id="NGO54531.1"/>
    </source>
</evidence>
<protein>
    <submittedName>
        <fullName evidence="1">Thymidylate synthase</fullName>
    </submittedName>
</protein>
<evidence type="ECO:0000313" key="2">
    <source>
        <dbReference type="Proteomes" id="UP001642900"/>
    </source>
</evidence>
<dbReference type="RefSeq" id="WP_165032867.1">
    <property type="nucleotide sequence ID" value="NZ_JAAKZF010000055.1"/>
</dbReference>
<comment type="caution">
    <text evidence="1">The sequence shown here is derived from an EMBL/GenBank/DDBJ whole genome shotgun (WGS) entry which is preliminary data.</text>
</comment>
<dbReference type="Proteomes" id="UP001642900">
    <property type="component" value="Unassembled WGS sequence"/>
</dbReference>
<name>A0A6G4WIE4_9HYPH</name>
<reference evidence="1 2" key="1">
    <citation type="submission" date="2020-02" db="EMBL/GenBank/DDBJ databases">
        <title>Genome sequence of strain CCNWXJ40-4.</title>
        <authorList>
            <person name="Gao J."/>
            <person name="Sun J."/>
        </authorList>
    </citation>
    <scope>NUCLEOTIDE SEQUENCE [LARGE SCALE GENOMIC DNA]</scope>
    <source>
        <strain evidence="1 2">CCNWXJ 40-4</strain>
    </source>
</reference>
<accession>A0A6G4WIE4</accession>
<dbReference type="AlphaFoldDB" id="A0A6G4WIE4"/>
<gene>
    <name evidence="1" type="ORF">G6N73_25960</name>
</gene>
<sequence>MSKSNSIAMEPFIVNETSVSRAYARVLLRIAQGRGKEVSPLVLSVSEFEEEDDKLRKSLDTLLRSKGKCFVEDVAYTIFPERLWQMAQGDRAKLFSFYKMAFPAYQVMNRTANGRGLYFERMVMYGRGPCDGNQLEYMLAQYERRGGVRDSMMQVTTFDPERDHTPSAQLGFPCLQHVTFVPTKSGLVLNAFYATQQIFDKAYGNYLGLKQLGEFMGHELKIPLVRLNVTVGVAKLERISKTDIGLIPVIAAAEAAISKPQELGTVGQNLHPAPAEN</sequence>
<organism evidence="1 2">
    <name type="scientific">Allomesorhizobium camelthorni</name>
    <dbReference type="NCBI Taxonomy" id="475069"/>
    <lineage>
        <taxon>Bacteria</taxon>
        <taxon>Pseudomonadati</taxon>
        <taxon>Pseudomonadota</taxon>
        <taxon>Alphaproteobacteria</taxon>
        <taxon>Hyphomicrobiales</taxon>
        <taxon>Phyllobacteriaceae</taxon>
        <taxon>Allomesorhizobium</taxon>
    </lineage>
</organism>
<dbReference type="EMBL" id="JAAKZF010000055">
    <property type="protein sequence ID" value="NGO54531.1"/>
    <property type="molecule type" value="Genomic_DNA"/>
</dbReference>
<proteinExistence type="predicted"/>
<keyword evidence="2" id="KW-1185">Reference proteome</keyword>